<evidence type="ECO:0000313" key="7">
    <source>
        <dbReference type="Proteomes" id="UP001142325"/>
    </source>
</evidence>
<dbReference type="InterPro" id="IPR013540">
    <property type="entry name" value="ChitinaseA_N"/>
</dbReference>
<protein>
    <recommendedName>
        <fullName evidence="8">DUF1349 domain-containing protein</fullName>
    </recommendedName>
</protein>
<evidence type="ECO:0000256" key="3">
    <source>
        <dbReference type="SAM" id="Phobius"/>
    </source>
</evidence>
<keyword evidence="7" id="KW-1185">Reference proteome</keyword>
<keyword evidence="3" id="KW-0472">Membrane</keyword>
<feature type="transmembrane region" description="Helical" evidence="3">
    <location>
        <begin position="6"/>
        <end position="27"/>
    </location>
</feature>
<dbReference type="InterPro" id="IPR041542">
    <property type="entry name" value="GH43_C2"/>
</dbReference>
<feature type="domain" description="Beta-xylosidase C-terminal Concanavalin A-like" evidence="5">
    <location>
        <begin position="457"/>
        <end position="591"/>
    </location>
</feature>
<sequence>MISRPFLSDGSATAGALFVVSEIAVLYSLSKEMVMRRTSPRTWHRRLFAAALATALGAGGLAAATPAAAASAPQASATSVAPPPEGWPTFGYQGVITDKSQMSYNPTNEFIFPTLFHAGEHFENPLGEWYLYTAPHDAPAGIILMYSDSLAGPWTEYTDKAPLISNVWEPHYKVSHTSSPDAIWNEEAGKMFMYFHGENSVTRYATSDDGITFEYGGSVVTNAMGGPNVTETSYARVFEHPDENSEYQYGMFYMGNERDNIRRVRLAESVDGVTWTVDPDYVVAPGAEEGANVSGGNLWERDGQLYVIYHGSSGKSYARTIDETLRQVGEVPIVLHQSTGIGVDVGRVAAPEIVTDDTGTYLFYESGDRLGATVAYAKEGAEPEVGPIFEGFPSDPENPVFAACAAEGSDEFAGALAPVWDRVVREESARHAVEDDALVIPTYTGGVAAAPLLQQELPEGAWQVTTELDIAATQKFQQGGILLYASDTHYVKLGMGRATPGPTVELVFHRNGVNRQDSRAPEVAGATKIWLRLTNDGAQVQASVSYDGTTFADFGRPVESRDMAFTHIGPFAFRGATEAAEIPARFDWFRFSPSTEQYEECQNAEPPLPADNETATPGAGVLSSTSGWTTGLHDGTFELRWNLWWGANASRVKVYENGALIHTGDLVAAGPAAQGVTVPISGRVNGEYVYTAEVINSQGVSQPQPLTVTVKDALPGIPKLALAKTPAPGVVRIVANMWWGTNASAWRLLEDGAVVAEGELAAVTPEAQRVEVLREGREAGTHSYVIEFVNAAGVTASSPITATIK</sequence>
<keyword evidence="2" id="KW-0326">Glycosidase</keyword>
<gene>
    <name evidence="6" type="ORF">GCM10017596_06760</name>
</gene>
<dbReference type="InterPro" id="IPR013320">
    <property type="entry name" value="ConA-like_dom_sf"/>
</dbReference>
<evidence type="ECO:0000259" key="4">
    <source>
        <dbReference type="Pfam" id="PF08329"/>
    </source>
</evidence>
<dbReference type="InterPro" id="IPR014756">
    <property type="entry name" value="Ig_E-set"/>
</dbReference>
<dbReference type="Pfam" id="PF17851">
    <property type="entry name" value="GH43_C2"/>
    <property type="match status" value="1"/>
</dbReference>
<keyword evidence="3" id="KW-1133">Transmembrane helix</keyword>
<accession>A0A9W6HRU8</accession>
<keyword evidence="1" id="KW-0378">Hydrolase</keyword>
<dbReference type="Proteomes" id="UP001142325">
    <property type="component" value="Unassembled WGS sequence"/>
</dbReference>
<evidence type="ECO:0000256" key="2">
    <source>
        <dbReference type="ARBA" id="ARBA00023295"/>
    </source>
</evidence>
<dbReference type="Pfam" id="PF08329">
    <property type="entry name" value="ChitinaseA_N"/>
    <property type="match status" value="1"/>
</dbReference>
<dbReference type="InterPro" id="IPR051795">
    <property type="entry name" value="Glycosyl_Hydrlase_43"/>
</dbReference>
<evidence type="ECO:0000313" key="6">
    <source>
        <dbReference type="EMBL" id="GLK00961.1"/>
    </source>
</evidence>
<dbReference type="SUPFAM" id="SSF81296">
    <property type="entry name" value="E set domains"/>
    <property type="match status" value="2"/>
</dbReference>
<dbReference type="PANTHER" id="PTHR42812:SF14">
    <property type="entry name" value="SECRETED PROTEIN"/>
    <property type="match status" value="1"/>
</dbReference>
<dbReference type="GO" id="GO:0006032">
    <property type="term" value="P:chitin catabolic process"/>
    <property type="evidence" value="ECO:0007669"/>
    <property type="project" value="InterPro"/>
</dbReference>
<comment type="caution">
    <text evidence="6">The sequence shown here is derived from an EMBL/GenBank/DDBJ whole genome shotgun (WGS) entry which is preliminary data.</text>
</comment>
<dbReference type="Gene3D" id="2.60.120.200">
    <property type="match status" value="1"/>
</dbReference>
<name>A0A9W6HRU8_9MICO</name>
<dbReference type="InterPro" id="IPR023296">
    <property type="entry name" value="Glyco_hydro_beta-prop_sf"/>
</dbReference>
<dbReference type="EMBL" id="BSET01000001">
    <property type="protein sequence ID" value="GLK00961.1"/>
    <property type="molecule type" value="Genomic_DNA"/>
</dbReference>
<evidence type="ECO:0000256" key="1">
    <source>
        <dbReference type="ARBA" id="ARBA00022801"/>
    </source>
</evidence>
<dbReference type="GO" id="GO:0004568">
    <property type="term" value="F:chitinase activity"/>
    <property type="evidence" value="ECO:0007669"/>
    <property type="project" value="InterPro"/>
</dbReference>
<proteinExistence type="predicted"/>
<reference evidence="6" key="1">
    <citation type="journal article" date="2014" name="Int. J. Syst. Evol. Microbiol.">
        <title>Complete genome sequence of Corynebacterium casei LMG S-19264T (=DSM 44701T), isolated from a smear-ripened cheese.</title>
        <authorList>
            <consortium name="US DOE Joint Genome Institute (JGI-PGF)"/>
            <person name="Walter F."/>
            <person name="Albersmeier A."/>
            <person name="Kalinowski J."/>
            <person name="Ruckert C."/>
        </authorList>
    </citation>
    <scope>NUCLEOTIDE SEQUENCE</scope>
    <source>
        <strain evidence="6">VKM Ac-1958</strain>
    </source>
</reference>
<dbReference type="PANTHER" id="PTHR42812">
    <property type="entry name" value="BETA-XYLOSIDASE"/>
    <property type="match status" value="1"/>
</dbReference>
<keyword evidence="3" id="KW-0812">Transmembrane</keyword>
<dbReference type="SUPFAM" id="SSF75005">
    <property type="entry name" value="Arabinanase/levansucrase/invertase"/>
    <property type="match status" value="1"/>
</dbReference>
<evidence type="ECO:0008006" key="8">
    <source>
        <dbReference type="Google" id="ProtNLM"/>
    </source>
</evidence>
<dbReference type="GO" id="GO:0005975">
    <property type="term" value="P:carbohydrate metabolic process"/>
    <property type="evidence" value="ECO:0007669"/>
    <property type="project" value="UniProtKB-ARBA"/>
</dbReference>
<dbReference type="Gene3D" id="2.115.10.20">
    <property type="entry name" value="Glycosyl hydrolase domain, family 43"/>
    <property type="match status" value="2"/>
</dbReference>
<organism evidence="6 7">
    <name type="scientific">Microbacterium keratanolyticum</name>
    <dbReference type="NCBI Taxonomy" id="67574"/>
    <lineage>
        <taxon>Bacteria</taxon>
        <taxon>Bacillati</taxon>
        <taxon>Actinomycetota</taxon>
        <taxon>Actinomycetes</taxon>
        <taxon>Micrococcales</taxon>
        <taxon>Microbacteriaceae</taxon>
        <taxon>Microbacterium</taxon>
    </lineage>
</organism>
<feature type="domain" description="Chitinase A N-terminal" evidence="4">
    <location>
        <begin position="638"/>
        <end position="712"/>
    </location>
</feature>
<dbReference type="AlphaFoldDB" id="A0A9W6HRU8"/>
<evidence type="ECO:0000259" key="5">
    <source>
        <dbReference type="Pfam" id="PF17851"/>
    </source>
</evidence>
<dbReference type="InterPro" id="IPR013783">
    <property type="entry name" value="Ig-like_fold"/>
</dbReference>
<reference evidence="6" key="2">
    <citation type="submission" date="2023-01" db="EMBL/GenBank/DDBJ databases">
        <authorList>
            <person name="Sun Q."/>
            <person name="Evtushenko L."/>
        </authorList>
    </citation>
    <scope>NUCLEOTIDE SEQUENCE</scope>
    <source>
        <strain evidence="6">VKM Ac-1958</strain>
    </source>
</reference>
<dbReference type="Gene3D" id="2.60.40.10">
    <property type="entry name" value="Immunoglobulins"/>
    <property type="match status" value="2"/>
</dbReference>
<feature type="transmembrane region" description="Helical" evidence="3">
    <location>
        <begin position="47"/>
        <end position="69"/>
    </location>
</feature>
<dbReference type="SUPFAM" id="SSF49899">
    <property type="entry name" value="Concanavalin A-like lectins/glucanases"/>
    <property type="match status" value="1"/>
</dbReference>